<dbReference type="NCBIfam" id="TIGR04256">
    <property type="entry name" value="GxxExxY"/>
    <property type="match status" value="1"/>
</dbReference>
<name>A0ABX2D9M8_9SPHI</name>
<evidence type="ECO:0000313" key="1">
    <source>
        <dbReference type="EMBL" id="NQX30768.1"/>
    </source>
</evidence>
<protein>
    <submittedName>
        <fullName evidence="1">GxxExxY protein</fullName>
    </submittedName>
</protein>
<sequence>MTKKNLNDLTYTIIGAAIEVHKYLGPGLLESAYQKCLEHELSLRGVYFLAQPNVPVYYKEIQIETTLRCDLFVENCIVIELKAVDSISPIFKAQLFTYMKLLEAPKGILINFNCLNLFKDGQQTYVNDLFSLLPE</sequence>
<keyword evidence="2" id="KW-1185">Reference proteome</keyword>
<reference evidence="1 2" key="1">
    <citation type="submission" date="2020-05" db="EMBL/GenBank/DDBJ databases">
        <title>Description of Pedobacter foliorum sp. nov.</title>
        <authorList>
            <person name="Qi S."/>
            <person name="Carlier A."/>
            <person name="Cnockaert M."/>
            <person name="Vandamme P."/>
        </authorList>
    </citation>
    <scope>NUCLEOTIDE SEQUENCE [LARGE SCALE GENOMIC DNA]</scope>
    <source>
        <strain evidence="1 2">LMG 31300</strain>
    </source>
</reference>
<dbReference type="InterPro" id="IPR026350">
    <property type="entry name" value="GxxExxY"/>
</dbReference>
<comment type="caution">
    <text evidence="1">The sequence shown here is derived from an EMBL/GenBank/DDBJ whole genome shotgun (WGS) entry which is preliminary data.</text>
</comment>
<dbReference type="Pfam" id="PF13366">
    <property type="entry name" value="PDDEXK_3"/>
    <property type="match status" value="1"/>
</dbReference>
<proteinExistence type="predicted"/>
<dbReference type="RefSeq" id="WP_173268949.1">
    <property type="nucleotide sequence ID" value="NZ_JABMKV010000001.1"/>
</dbReference>
<dbReference type="EMBL" id="JABMKV010000001">
    <property type="protein sequence ID" value="NQX30768.1"/>
    <property type="molecule type" value="Genomic_DNA"/>
</dbReference>
<accession>A0ABX2D9M8</accession>
<evidence type="ECO:0000313" key="2">
    <source>
        <dbReference type="Proteomes" id="UP000762110"/>
    </source>
</evidence>
<dbReference type="Proteomes" id="UP000762110">
    <property type="component" value="Unassembled WGS sequence"/>
</dbReference>
<organism evidence="1 2">
    <name type="scientific">Pedobacter boryungensis</name>
    <dbReference type="NCBI Taxonomy" id="869962"/>
    <lineage>
        <taxon>Bacteria</taxon>
        <taxon>Pseudomonadati</taxon>
        <taxon>Bacteroidota</taxon>
        <taxon>Sphingobacteriia</taxon>
        <taxon>Sphingobacteriales</taxon>
        <taxon>Sphingobacteriaceae</taxon>
        <taxon>Pedobacter</taxon>
    </lineage>
</organism>
<gene>
    <name evidence="1" type="ORF">HQN85_03465</name>
</gene>